<dbReference type="Proteomes" id="UP001194468">
    <property type="component" value="Unassembled WGS sequence"/>
</dbReference>
<evidence type="ECO:0000313" key="6">
    <source>
        <dbReference type="EMBL" id="KAF8438401.1"/>
    </source>
</evidence>
<dbReference type="PROSITE" id="PS50865">
    <property type="entry name" value="ZF_MYND_2"/>
    <property type="match status" value="1"/>
</dbReference>
<organism evidence="6 7">
    <name type="scientific">Boletus edulis BED1</name>
    <dbReference type="NCBI Taxonomy" id="1328754"/>
    <lineage>
        <taxon>Eukaryota</taxon>
        <taxon>Fungi</taxon>
        <taxon>Dikarya</taxon>
        <taxon>Basidiomycota</taxon>
        <taxon>Agaricomycotina</taxon>
        <taxon>Agaricomycetes</taxon>
        <taxon>Agaricomycetidae</taxon>
        <taxon>Boletales</taxon>
        <taxon>Boletineae</taxon>
        <taxon>Boletaceae</taxon>
        <taxon>Boletoideae</taxon>
        <taxon>Boletus</taxon>
    </lineage>
</organism>
<name>A0AAD4BS50_BOLED</name>
<dbReference type="Gene3D" id="6.10.140.2220">
    <property type="match status" value="1"/>
</dbReference>
<dbReference type="PROSITE" id="PS01360">
    <property type="entry name" value="ZF_MYND_1"/>
    <property type="match status" value="1"/>
</dbReference>
<keyword evidence="1" id="KW-0479">Metal-binding</keyword>
<dbReference type="SUPFAM" id="SSF144232">
    <property type="entry name" value="HIT/MYND zinc finger-like"/>
    <property type="match status" value="1"/>
</dbReference>
<gene>
    <name evidence="6" type="ORF">L210DRAFT_3404398</name>
</gene>
<accession>A0AAD4BS50</accession>
<dbReference type="AlphaFoldDB" id="A0AAD4BS50"/>
<dbReference type="EMBL" id="WHUW01000016">
    <property type="protein sequence ID" value="KAF8438401.1"/>
    <property type="molecule type" value="Genomic_DNA"/>
</dbReference>
<protein>
    <recommendedName>
        <fullName evidence="5">MYND-type domain-containing protein</fullName>
    </recommendedName>
</protein>
<reference evidence="6" key="2">
    <citation type="journal article" date="2020" name="Nat. Commun.">
        <title>Large-scale genome sequencing of mycorrhizal fungi provides insights into the early evolution of symbiotic traits.</title>
        <authorList>
            <person name="Miyauchi S."/>
            <person name="Kiss E."/>
            <person name="Kuo A."/>
            <person name="Drula E."/>
            <person name="Kohler A."/>
            <person name="Sanchez-Garcia M."/>
            <person name="Morin E."/>
            <person name="Andreopoulos B."/>
            <person name="Barry K.W."/>
            <person name="Bonito G."/>
            <person name="Buee M."/>
            <person name="Carver A."/>
            <person name="Chen C."/>
            <person name="Cichocki N."/>
            <person name="Clum A."/>
            <person name="Culley D."/>
            <person name="Crous P.W."/>
            <person name="Fauchery L."/>
            <person name="Girlanda M."/>
            <person name="Hayes R.D."/>
            <person name="Keri Z."/>
            <person name="LaButti K."/>
            <person name="Lipzen A."/>
            <person name="Lombard V."/>
            <person name="Magnuson J."/>
            <person name="Maillard F."/>
            <person name="Murat C."/>
            <person name="Nolan M."/>
            <person name="Ohm R.A."/>
            <person name="Pangilinan J."/>
            <person name="Pereira M.F."/>
            <person name="Perotto S."/>
            <person name="Peter M."/>
            <person name="Pfister S."/>
            <person name="Riley R."/>
            <person name="Sitrit Y."/>
            <person name="Stielow J.B."/>
            <person name="Szollosi G."/>
            <person name="Zifcakova L."/>
            <person name="Stursova M."/>
            <person name="Spatafora J.W."/>
            <person name="Tedersoo L."/>
            <person name="Vaario L.M."/>
            <person name="Yamada A."/>
            <person name="Yan M."/>
            <person name="Wang P."/>
            <person name="Xu J."/>
            <person name="Bruns T."/>
            <person name="Baldrian P."/>
            <person name="Vilgalys R."/>
            <person name="Dunand C."/>
            <person name="Henrissat B."/>
            <person name="Grigoriev I.V."/>
            <person name="Hibbett D."/>
            <person name="Nagy L.G."/>
            <person name="Martin F.M."/>
        </authorList>
    </citation>
    <scope>NUCLEOTIDE SEQUENCE</scope>
    <source>
        <strain evidence="6">BED1</strain>
    </source>
</reference>
<keyword evidence="3" id="KW-0862">Zinc</keyword>
<comment type="caution">
    <text evidence="6">The sequence shown here is derived from an EMBL/GenBank/DDBJ whole genome shotgun (WGS) entry which is preliminary data.</text>
</comment>
<evidence type="ECO:0000313" key="7">
    <source>
        <dbReference type="Proteomes" id="UP001194468"/>
    </source>
</evidence>
<dbReference type="Pfam" id="PF01753">
    <property type="entry name" value="zf-MYND"/>
    <property type="match status" value="1"/>
</dbReference>
<dbReference type="GO" id="GO:0008270">
    <property type="term" value="F:zinc ion binding"/>
    <property type="evidence" value="ECO:0007669"/>
    <property type="project" value="UniProtKB-KW"/>
</dbReference>
<evidence type="ECO:0000256" key="1">
    <source>
        <dbReference type="ARBA" id="ARBA00022723"/>
    </source>
</evidence>
<proteinExistence type="predicted"/>
<keyword evidence="2 4" id="KW-0863">Zinc-finger</keyword>
<reference evidence="6" key="1">
    <citation type="submission" date="2019-10" db="EMBL/GenBank/DDBJ databases">
        <authorList>
            <consortium name="DOE Joint Genome Institute"/>
            <person name="Kuo A."/>
            <person name="Miyauchi S."/>
            <person name="Kiss E."/>
            <person name="Drula E."/>
            <person name="Kohler A."/>
            <person name="Sanchez-Garcia M."/>
            <person name="Andreopoulos B."/>
            <person name="Barry K.W."/>
            <person name="Bonito G."/>
            <person name="Buee M."/>
            <person name="Carver A."/>
            <person name="Chen C."/>
            <person name="Cichocki N."/>
            <person name="Clum A."/>
            <person name="Culley D."/>
            <person name="Crous P.W."/>
            <person name="Fauchery L."/>
            <person name="Girlanda M."/>
            <person name="Hayes R."/>
            <person name="Keri Z."/>
            <person name="LaButti K."/>
            <person name="Lipzen A."/>
            <person name="Lombard V."/>
            <person name="Magnuson J."/>
            <person name="Maillard F."/>
            <person name="Morin E."/>
            <person name="Murat C."/>
            <person name="Nolan M."/>
            <person name="Ohm R."/>
            <person name="Pangilinan J."/>
            <person name="Pereira M."/>
            <person name="Perotto S."/>
            <person name="Peter M."/>
            <person name="Riley R."/>
            <person name="Sitrit Y."/>
            <person name="Stielow B."/>
            <person name="Szollosi G."/>
            <person name="Zifcakova L."/>
            <person name="Stursova M."/>
            <person name="Spatafora J.W."/>
            <person name="Tedersoo L."/>
            <person name="Vaario L.-M."/>
            <person name="Yamada A."/>
            <person name="Yan M."/>
            <person name="Wang P."/>
            <person name="Xu J."/>
            <person name="Bruns T."/>
            <person name="Baldrian P."/>
            <person name="Vilgalys R."/>
            <person name="Henrissat B."/>
            <person name="Grigoriev I.V."/>
            <person name="Hibbett D."/>
            <person name="Nagy L.G."/>
            <person name="Martin F.M."/>
        </authorList>
    </citation>
    <scope>NUCLEOTIDE SEQUENCE</scope>
    <source>
        <strain evidence="6">BED1</strain>
    </source>
</reference>
<evidence type="ECO:0000256" key="2">
    <source>
        <dbReference type="ARBA" id="ARBA00022771"/>
    </source>
</evidence>
<evidence type="ECO:0000256" key="4">
    <source>
        <dbReference type="PROSITE-ProRule" id="PRU00134"/>
    </source>
</evidence>
<evidence type="ECO:0000256" key="3">
    <source>
        <dbReference type="ARBA" id="ARBA00022833"/>
    </source>
</evidence>
<keyword evidence="7" id="KW-1185">Reference proteome</keyword>
<dbReference type="InterPro" id="IPR002893">
    <property type="entry name" value="Znf_MYND"/>
</dbReference>
<sequence>MPVRSRTSVRCTRCASEGEWSSFMRCSRCKASIYCSNECQVSDWPYHKTKCTPVPHPESRVPSGKVWGVTIACNADRARGARAFEAKVIDPSHAIHTRGIPCPLFRQVGFPLVLFRHFPHDPASMTRDPGLDNQLASHLLTQPNTGYPEEK</sequence>
<feature type="domain" description="MYND-type" evidence="5">
    <location>
        <begin position="11"/>
        <end position="51"/>
    </location>
</feature>
<evidence type="ECO:0000259" key="5">
    <source>
        <dbReference type="PROSITE" id="PS50865"/>
    </source>
</evidence>